<dbReference type="InterPro" id="IPR030395">
    <property type="entry name" value="GP_PDE_dom"/>
</dbReference>
<dbReference type="InterPro" id="IPR017946">
    <property type="entry name" value="PLC-like_Pdiesterase_TIM-brl"/>
</dbReference>
<gene>
    <name evidence="2" type="ORF">CGE01nite_22590</name>
</gene>
<sequence length="86" mass="9201">MLPRTPDGRLAPPTSVVRDAHREHLTVHAWTFRRENTFLPTDLRRGDDPAGTGDLAAELRAFVGAGGDGLFTDNPDVAVAALGARP</sequence>
<keyword evidence="3" id="KW-1185">Reference proteome</keyword>
<protein>
    <recommendedName>
        <fullName evidence="1">GP-PDE domain-containing protein</fullName>
    </recommendedName>
</protein>
<reference evidence="2 3" key="1">
    <citation type="submission" date="2019-06" db="EMBL/GenBank/DDBJ databases">
        <title>Whole genome shotgun sequence of Cellulomonas gelida NBRC 3748.</title>
        <authorList>
            <person name="Hosoyama A."/>
            <person name="Uohara A."/>
            <person name="Ohji S."/>
            <person name="Ichikawa N."/>
        </authorList>
    </citation>
    <scope>NUCLEOTIDE SEQUENCE [LARGE SCALE GENOMIC DNA]</scope>
    <source>
        <strain evidence="2 3">NBRC 3748</strain>
    </source>
</reference>
<organism evidence="2 3">
    <name type="scientific">Cellulomonas gelida</name>
    <dbReference type="NCBI Taxonomy" id="1712"/>
    <lineage>
        <taxon>Bacteria</taxon>
        <taxon>Bacillati</taxon>
        <taxon>Actinomycetota</taxon>
        <taxon>Actinomycetes</taxon>
        <taxon>Micrococcales</taxon>
        <taxon>Cellulomonadaceae</taxon>
        <taxon>Cellulomonas</taxon>
    </lineage>
</organism>
<proteinExistence type="predicted"/>
<evidence type="ECO:0000259" key="1">
    <source>
        <dbReference type="Pfam" id="PF03009"/>
    </source>
</evidence>
<dbReference type="SUPFAM" id="SSF51695">
    <property type="entry name" value="PLC-like phosphodiesterases"/>
    <property type="match status" value="1"/>
</dbReference>
<comment type="caution">
    <text evidence="2">The sequence shown here is derived from an EMBL/GenBank/DDBJ whole genome shotgun (WGS) entry which is preliminary data.</text>
</comment>
<evidence type="ECO:0000313" key="2">
    <source>
        <dbReference type="EMBL" id="GEA85008.1"/>
    </source>
</evidence>
<dbReference type="AlphaFoldDB" id="A0A4Y3KQ47"/>
<dbReference type="EMBL" id="BJLQ01000024">
    <property type="protein sequence ID" value="GEA85008.1"/>
    <property type="molecule type" value="Genomic_DNA"/>
</dbReference>
<dbReference type="Gene3D" id="3.20.20.190">
    <property type="entry name" value="Phosphatidylinositol (PI) phosphodiesterase"/>
    <property type="match status" value="1"/>
</dbReference>
<evidence type="ECO:0000313" key="3">
    <source>
        <dbReference type="Proteomes" id="UP000320461"/>
    </source>
</evidence>
<dbReference type="GO" id="GO:0008081">
    <property type="term" value="F:phosphoric diester hydrolase activity"/>
    <property type="evidence" value="ECO:0007669"/>
    <property type="project" value="InterPro"/>
</dbReference>
<feature type="domain" description="GP-PDE" evidence="1">
    <location>
        <begin position="14"/>
        <end position="76"/>
    </location>
</feature>
<dbReference type="Proteomes" id="UP000320461">
    <property type="component" value="Unassembled WGS sequence"/>
</dbReference>
<dbReference type="Pfam" id="PF03009">
    <property type="entry name" value="GDPD"/>
    <property type="match status" value="1"/>
</dbReference>
<name>A0A4Y3KQ47_9CELL</name>
<dbReference type="GO" id="GO:0006629">
    <property type="term" value="P:lipid metabolic process"/>
    <property type="evidence" value="ECO:0007669"/>
    <property type="project" value="InterPro"/>
</dbReference>
<accession>A0A4Y3KQ47</accession>